<reference evidence="10" key="1">
    <citation type="submission" date="2023-07" db="EMBL/GenBank/DDBJ databases">
        <title>The genome sequence of Rhodocytophaga aerolata KACC 12507.</title>
        <authorList>
            <person name="Zhang X."/>
        </authorList>
    </citation>
    <scope>NUCLEOTIDE SEQUENCE</scope>
    <source>
        <strain evidence="10">KACC 12507</strain>
    </source>
</reference>
<gene>
    <name evidence="10" type="ORF">Q0590_20645</name>
</gene>
<dbReference type="Gene3D" id="1.10.287.130">
    <property type="match status" value="1"/>
</dbReference>
<evidence type="ECO:0000256" key="4">
    <source>
        <dbReference type="ARBA" id="ARBA00022679"/>
    </source>
</evidence>
<protein>
    <recommendedName>
        <fullName evidence="2">histidine kinase</fullName>
        <ecNumber evidence="2">2.7.13.3</ecNumber>
    </recommendedName>
</protein>
<dbReference type="PANTHER" id="PTHR43711">
    <property type="entry name" value="TWO-COMPONENT HISTIDINE KINASE"/>
    <property type="match status" value="1"/>
</dbReference>
<keyword evidence="11" id="KW-1185">Reference proteome</keyword>
<keyword evidence="8" id="KW-1133">Transmembrane helix</keyword>
<keyword evidence="4" id="KW-0808">Transferase</keyword>
<dbReference type="EC" id="2.7.13.3" evidence="2"/>
<dbReference type="InterPro" id="IPR005467">
    <property type="entry name" value="His_kinase_dom"/>
</dbReference>
<evidence type="ECO:0000256" key="3">
    <source>
        <dbReference type="ARBA" id="ARBA00022553"/>
    </source>
</evidence>
<dbReference type="SMART" id="SM00387">
    <property type="entry name" value="HATPase_c"/>
    <property type="match status" value="1"/>
</dbReference>
<dbReference type="InterPro" id="IPR036890">
    <property type="entry name" value="HATPase_C_sf"/>
</dbReference>
<name>A0ABT8R9C3_9BACT</name>
<comment type="caution">
    <text evidence="10">The sequence shown here is derived from an EMBL/GenBank/DDBJ whole genome shotgun (WGS) entry which is preliminary data.</text>
</comment>
<evidence type="ECO:0000256" key="2">
    <source>
        <dbReference type="ARBA" id="ARBA00012438"/>
    </source>
</evidence>
<dbReference type="Gene3D" id="3.30.565.10">
    <property type="entry name" value="Histidine kinase-like ATPase, C-terminal domain"/>
    <property type="match status" value="1"/>
</dbReference>
<keyword evidence="8" id="KW-0812">Transmembrane</keyword>
<dbReference type="InterPro" id="IPR004358">
    <property type="entry name" value="Sig_transdc_His_kin-like_C"/>
</dbReference>
<dbReference type="CDD" id="cd00082">
    <property type="entry name" value="HisKA"/>
    <property type="match status" value="1"/>
</dbReference>
<evidence type="ECO:0000313" key="11">
    <source>
        <dbReference type="Proteomes" id="UP001168528"/>
    </source>
</evidence>
<dbReference type="PANTHER" id="PTHR43711:SF1">
    <property type="entry name" value="HISTIDINE KINASE 1"/>
    <property type="match status" value="1"/>
</dbReference>
<evidence type="ECO:0000256" key="7">
    <source>
        <dbReference type="SAM" id="Coils"/>
    </source>
</evidence>
<dbReference type="InterPro" id="IPR050736">
    <property type="entry name" value="Sensor_HK_Regulatory"/>
</dbReference>
<dbReference type="PROSITE" id="PS50109">
    <property type="entry name" value="HIS_KIN"/>
    <property type="match status" value="1"/>
</dbReference>
<dbReference type="SUPFAM" id="SSF55874">
    <property type="entry name" value="ATPase domain of HSP90 chaperone/DNA topoisomerase II/histidine kinase"/>
    <property type="match status" value="1"/>
</dbReference>
<feature type="coiled-coil region" evidence="7">
    <location>
        <begin position="24"/>
        <end position="74"/>
    </location>
</feature>
<dbReference type="EMBL" id="JAUKPO010000013">
    <property type="protein sequence ID" value="MDO1448698.1"/>
    <property type="molecule type" value="Genomic_DNA"/>
</dbReference>
<feature type="domain" description="Histidine kinase" evidence="9">
    <location>
        <begin position="78"/>
        <end position="296"/>
    </location>
</feature>
<dbReference type="RefSeq" id="WP_302039498.1">
    <property type="nucleotide sequence ID" value="NZ_JAUKPO010000013.1"/>
</dbReference>
<keyword evidence="7" id="KW-0175">Coiled coil</keyword>
<keyword evidence="8" id="KW-0472">Membrane</keyword>
<evidence type="ECO:0000256" key="1">
    <source>
        <dbReference type="ARBA" id="ARBA00000085"/>
    </source>
</evidence>
<keyword evidence="6" id="KW-0902">Two-component regulatory system</keyword>
<evidence type="ECO:0000313" key="10">
    <source>
        <dbReference type="EMBL" id="MDO1448698.1"/>
    </source>
</evidence>
<evidence type="ECO:0000259" key="9">
    <source>
        <dbReference type="PROSITE" id="PS50109"/>
    </source>
</evidence>
<dbReference type="Pfam" id="PF00512">
    <property type="entry name" value="HisKA"/>
    <property type="match status" value="1"/>
</dbReference>
<evidence type="ECO:0000256" key="8">
    <source>
        <dbReference type="SAM" id="Phobius"/>
    </source>
</evidence>
<dbReference type="Proteomes" id="UP001168528">
    <property type="component" value="Unassembled WGS sequence"/>
</dbReference>
<dbReference type="InterPro" id="IPR003661">
    <property type="entry name" value="HisK_dim/P_dom"/>
</dbReference>
<keyword evidence="5 10" id="KW-0418">Kinase</keyword>
<comment type="catalytic activity">
    <reaction evidence="1">
        <text>ATP + protein L-histidine = ADP + protein N-phospho-L-histidine.</text>
        <dbReference type="EC" id="2.7.13.3"/>
    </reaction>
</comment>
<feature type="transmembrane region" description="Helical" evidence="8">
    <location>
        <begin position="6"/>
        <end position="25"/>
    </location>
</feature>
<organism evidence="10 11">
    <name type="scientific">Rhodocytophaga aerolata</name>
    <dbReference type="NCBI Taxonomy" id="455078"/>
    <lineage>
        <taxon>Bacteria</taxon>
        <taxon>Pseudomonadati</taxon>
        <taxon>Bacteroidota</taxon>
        <taxon>Cytophagia</taxon>
        <taxon>Cytophagales</taxon>
        <taxon>Rhodocytophagaceae</taxon>
        <taxon>Rhodocytophaga</taxon>
    </lineage>
</organism>
<proteinExistence type="predicted"/>
<dbReference type="InterPro" id="IPR003594">
    <property type="entry name" value="HATPase_dom"/>
</dbReference>
<dbReference type="InterPro" id="IPR036097">
    <property type="entry name" value="HisK_dim/P_sf"/>
</dbReference>
<evidence type="ECO:0000256" key="5">
    <source>
        <dbReference type="ARBA" id="ARBA00022777"/>
    </source>
</evidence>
<dbReference type="PRINTS" id="PR00344">
    <property type="entry name" value="BCTRLSENSOR"/>
</dbReference>
<dbReference type="SMART" id="SM00388">
    <property type="entry name" value="HisKA"/>
    <property type="match status" value="1"/>
</dbReference>
<dbReference type="SUPFAM" id="SSF47384">
    <property type="entry name" value="Homodimeric domain of signal transducing histidine kinase"/>
    <property type="match status" value="1"/>
</dbReference>
<evidence type="ECO:0000256" key="6">
    <source>
        <dbReference type="ARBA" id="ARBA00023012"/>
    </source>
</evidence>
<keyword evidence="3" id="KW-0597">Phosphoprotein</keyword>
<accession>A0ABT8R9C3</accession>
<dbReference type="GO" id="GO:0016301">
    <property type="term" value="F:kinase activity"/>
    <property type="evidence" value="ECO:0007669"/>
    <property type="project" value="UniProtKB-KW"/>
</dbReference>
<sequence length="303" mass="33884">MSILIYIILTASLLIISGLAIYFYNKAQKELNAYKVLKQQHQELMQNYEQLVSANKELQEAEQYLREVNNTKDKFFSIIAHDLKSPLNTIVGFLQLLNDHVDAFTNDELKNFAGSMNKSVKNLLGLLDNLLQWSRSQTGTIEYNPIEINLRDLINENITLLTGHAQSKGVHIENEIDEHICIKADVNMLHVIFRNLLSNAVKFTRKGGVVNVVAEHSKNFLHISVKDNGVGISPEKLDTIFNLGATYSSNGTAMEKGNGLGLLLCKEFVEKNKGNIRVQSQPGKGSSFTVSLPHAYSVDNILL</sequence>
<dbReference type="Pfam" id="PF02518">
    <property type="entry name" value="HATPase_c"/>
    <property type="match status" value="1"/>
</dbReference>